<dbReference type="Pfam" id="PF00528">
    <property type="entry name" value="BPD_transp_1"/>
    <property type="match status" value="1"/>
</dbReference>
<name>A0A966HLC4_9PROT</name>
<evidence type="ECO:0000259" key="6">
    <source>
        <dbReference type="PROSITE" id="PS50928"/>
    </source>
</evidence>
<feature type="domain" description="ABC transmembrane type-1" evidence="6">
    <location>
        <begin position="1"/>
        <end position="140"/>
    </location>
</feature>
<evidence type="ECO:0000256" key="5">
    <source>
        <dbReference type="RuleBase" id="RU363032"/>
    </source>
</evidence>
<dbReference type="GO" id="GO:0006865">
    <property type="term" value="P:amino acid transport"/>
    <property type="evidence" value="ECO:0007669"/>
    <property type="project" value="TreeGrafter"/>
</dbReference>
<evidence type="ECO:0000313" key="8">
    <source>
        <dbReference type="Proteomes" id="UP000699985"/>
    </source>
</evidence>
<evidence type="ECO:0000256" key="4">
    <source>
        <dbReference type="ARBA" id="ARBA00023136"/>
    </source>
</evidence>
<dbReference type="EMBL" id="RGMI01000226">
    <property type="protein sequence ID" value="NCU50902.1"/>
    <property type="molecule type" value="Genomic_DNA"/>
</dbReference>
<reference evidence="7" key="1">
    <citation type="submission" date="2018-10" db="EMBL/GenBank/DDBJ databases">
        <title>Iterative Subtractive Binning of Freshwater Chronoseries Metagenomes Recovers Nearly Complete Genomes from over Four Hundred Novel Species.</title>
        <authorList>
            <person name="Rodriguez-R L.M."/>
            <person name="Tsementzi D."/>
            <person name="Luo C."/>
            <person name="Konstantinidis K.T."/>
        </authorList>
    </citation>
    <scope>NUCLEOTIDE SEQUENCE</scope>
    <source>
        <strain evidence="7">WB8_1A_003</strain>
    </source>
</reference>
<keyword evidence="3 5" id="KW-1133">Transmembrane helix</keyword>
<evidence type="ECO:0000256" key="1">
    <source>
        <dbReference type="ARBA" id="ARBA00004651"/>
    </source>
</evidence>
<comment type="subcellular location">
    <subcellularLocation>
        <location evidence="1 5">Cell membrane</location>
        <topology evidence="1 5">Multi-pass membrane protein</topology>
    </subcellularLocation>
</comment>
<protein>
    <submittedName>
        <fullName evidence="7">ABC transporter permease subunit</fullName>
    </submittedName>
</protein>
<sequence length="156" mass="17387">VLFAAAIMFPLLLPANTNVDKLLRVAIGLGIFESAYVAEVIRGGLQSLPKGQYEAAKSLGMSYWKMNFLIILPQAIKTVIPGLTNTFIALFKDTPLIILVGLLELLGMVNLAKSNSYWLGMAVEGYIFVGIIFWFFSYLLSRYTQSLEKKFSTEKH</sequence>
<keyword evidence="4 5" id="KW-0472">Membrane</keyword>
<dbReference type="GO" id="GO:0005886">
    <property type="term" value="C:plasma membrane"/>
    <property type="evidence" value="ECO:0007669"/>
    <property type="project" value="UniProtKB-SubCell"/>
</dbReference>
<dbReference type="SUPFAM" id="SSF161098">
    <property type="entry name" value="MetI-like"/>
    <property type="match status" value="1"/>
</dbReference>
<organism evidence="7 8">
    <name type="scientific">Candidatus Fonsibacter lacus</name>
    <dbReference type="NCBI Taxonomy" id="2576439"/>
    <lineage>
        <taxon>Bacteria</taxon>
        <taxon>Pseudomonadati</taxon>
        <taxon>Pseudomonadota</taxon>
        <taxon>Alphaproteobacteria</taxon>
        <taxon>Candidatus Pelagibacterales</taxon>
        <taxon>Candidatus Pelagibacterales incertae sedis</taxon>
        <taxon>Candidatus Fonsibacter</taxon>
    </lineage>
</organism>
<comment type="similarity">
    <text evidence="5">Belongs to the binding-protein-dependent transport system permease family.</text>
</comment>
<dbReference type="Proteomes" id="UP000699985">
    <property type="component" value="Unassembled WGS sequence"/>
</dbReference>
<dbReference type="PROSITE" id="PS50928">
    <property type="entry name" value="ABC_TM1"/>
    <property type="match status" value="1"/>
</dbReference>
<keyword evidence="2 5" id="KW-0812">Transmembrane</keyword>
<dbReference type="GO" id="GO:0055085">
    <property type="term" value="P:transmembrane transport"/>
    <property type="evidence" value="ECO:0007669"/>
    <property type="project" value="InterPro"/>
</dbReference>
<dbReference type="CDD" id="cd06261">
    <property type="entry name" value="TM_PBP2"/>
    <property type="match status" value="1"/>
</dbReference>
<accession>A0A966HLC4</accession>
<keyword evidence="5" id="KW-0813">Transport</keyword>
<evidence type="ECO:0000256" key="2">
    <source>
        <dbReference type="ARBA" id="ARBA00022692"/>
    </source>
</evidence>
<feature type="transmembrane region" description="Helical" evidence="5">
    <location>
        <begin position="118"/>
        <end position="140"/>
    </location>
</feature>
<dbReference type="InterPro" id="IPR035906">
    <property type="entry name" value="MetI-like_sf"/>
</dbReference>
<dbReference type="PANTHER" id="PTHR30614">
    <property type="entry name" value="MEMBRANE COMPONENT OF AMINO ACID ABC TRANSPORTER"/>
    <property type="match status" value="1"/>
</dbReference>
<comment type="caution">
    <text evidence="7">The sequence shown here is derived from an EMBL/GenBank/DDBJ whole genome shotgun (WGS) entry which is preliminary data.</text>
</comment>
<dbReference type="PANTHER" id="PTHR30614:SF41">
    <property type="entry name" value="INNER MEMBRANE AMINO-ACID ABC TRANSPORTER PERMEASE PROTEIN YHDY"/>
    <property type="match status" value="1"/>
</dbReference>
<dbReference type="InterPro" id="IPR000515">
    <property type="entry name" value="MetI-like"/>
</dbReference>
<feature type="transmembrane region" description="Helical" evidence="5">
    <location>
        <begin position="68"/>
        <end position="88"/>
    </location>
</feature>
<evidence type="ECO:0000313" key="7">
    <source>
        <dbReference type="EMBL" id="NCU50902.1"/>
    </source>
</evidence>
<dbReference type="AlphaFoldDB" id="A0A966HLC4"/>
<gene>
    <name evidence="7" type="ORF">EBX29_03945</name>
</gene>
<dbReference type="Gene3D" id="1.10.3720.10">
    <property type="entry name" value="MetI-like"/>
    <property type="match status" value="1"/>
</dbReference>
<dbReference type="InterPro" id="IPR043429">
    <property type="entry name" value="ArtM/GltK/GlnP/TcyL/YhdX-like"/>
</dbReference>
<proteinExistence type="inferred from homology"/>
<evidence type="ECO:0000256" key="3">
    <source>
        <dbReference type="ARBA" id="ARBA00022989"/>
    </source>
</evidence>
<feature type="non-terminal residue" evidence="7">
    <location>
        <position position="1"/>
    </location>
</feature>